<keyword evidence="4" id="KW-0805">Transcription regulation</keyword>
<dbReference type="Gene3D" id="3.40.50.2300">
    <property type="match status" value="1"/>
</dbReference>
<protein>
    <submittedName>
        <fullName evidence="14">Response regulator</fullName>
    </submittedName>
</protein>
<evidence type="ECO:0000256" key="4">
    <source>
        <dbReference type="ARBA" id="ARBA00023015"/>
    </source>
</evidence>
<evidence type="ECO:0000256" key="3">
    <source>
        <dbReference type="ARBA" id="ARBA00023012"/>
    </source>
</evidence>
<feature type="compositionally biased region" description="Low complexity" evidence="11">
    <location>
        <begin position="354"/>
        <end position="374"/>
    </location>
</feature>
<keyword evidence="7" id="KW-0539">Nucleus</keyword>
<keyword evidence="3" id="KW-0902">Two-component regulatory system</keyword>
<dbReference type="Pfam" id="PF00447">
    <property type="entry name" value="HSF_DNA-bind"/>
    <property type="match status" value="1"/>
</dbReference>
<evidence type="ECO:0000256" key="5">
    <source>
        <dbReference type="ARBA" id="ARBA00023125"/>
    </source>
</evidence>
<feature type="compositionally biased region" description="Polar residues" evidence="11">
    <location>
        <begin position="265"/>
        <end position="282"/>
    </location>
</feature>
<feature type="region of interest" description="Disordered" evidence="11">
    <location>
        <begin position="880"/>
        <end position="921"/>
    </location>
</feature>
<dbReference type="PRINTS" id="PR00056">
    <property type="entry name" value="HSFDOMAIN"/>
</dbReference>
<proteinExistence type="predicted"/>
<dbReference type="FunFam" id="1.10.10.10:FF:000027">
    <property type="entry name" value="Heat shock transcription factor 1"/>
    <property type="match status" value="1"/>
</dbReference>
<feature type="region of interest" description="Disordered" evidence="11">
    <location>
        <begin position="631"/>
        <end position="667"/>
    </location>
</feature>
<dbReference type="InterPro" id="IPR036388">
    <property type="entry name" value="WH-like_DNA-bd_sf"/>
</dbReference>
<keyword evidence="2 9" id="KW-0597">Phosphoprotein</keyword>
<dbReference type="Pfam" id="PF00072">
    <property type="entry name" value="Response_reg"/>
    <property type="match status" value="1"/>
</dbReference>
<dbReference type="PROSITE" id="PS50110">
    <property type="entry name" value="RESPONSE_REGULATORY"/>
    <property type="match status" value="1"/>
</dbReference>
<feature type="compositionally biased region" description="Polar residues" evidence="11">
    <location>
        <begin position="334"/>
        <end position="353"/>
    </location>
</feature>
<evidence type="ECO:0000256" key="7">
    <source>
        <dbReference type="ARBA" id="ARBA00023242"/>
    </source>
</evidence>
<feature type="region of interest" description="Disordered" evidence="11">
    <location>
        <begin position="255"/>
        <end position="300"/>
    </location>
</feature>
<evidence type="ECO:0000256" key="2">
    <source>
        <dbReference type="ARBA" id="ARBA00022553"/>
    </source>
</evidence>
<dbReference type="InterPro" id="IPR036390">
    <property type="entry name" value="WH_DNA-bd_sf"/>
</dbReference>
<feature type="compositionally biased region" description="Polar residues" evidence="11">
    <location>
        <begin position="384"/>
        <end position="396"/>
    </location>
</feature>
<dbReference type="GO" id="GO:0005634">
    <property type="term" value="C:nucleus"/>
    <property type="evidence" value="ECO:0007669"/>
    <property type="project" value="UniProtKB-SubCell"/>
</dbReference>
<dbReference type="FunFam" id="3.40.50.2300:FF:000212">
    <property type="entry name" value="Stress response regulator/HFS transcription factor"/>
    <property type="match status" value="1"/>
</dbReference>
<evidence type="ECO:0000256" key="11">
    <source>
        <dbReference type="SAM" id="MobiDB-lite"/>
    </source>
</evidence>
<dbReference type="InterPro" id="IPR000232">
    <property type="entry name" value="HSF_DNA-bd"/>
</dbReference>
<dbReference type="SMART" id="SM00448">
    <property type="entry name" value="REC"/>
    <property type="match status" value="1"/>
</dbReference>
<dbReference type="PANTHER" id="PTHR45339">
    <property type="entry name" value="HYBRID SIGNAL TRANSDUCTION HISTIDINE KINASE J"/>
    <property type="match status" value="1"/>
</dbReference>
<evidence type="ECO:0000313" key="16">
    <source>
        <dbReference type="Proteomes" id="UP000310685"/>
    </source>
</evidence>
<dbReference type="AlphaFoldDB" id="A0A4T0ND38"/>
<evidence type="ECO:0000256" key="6">
    <source>
        <dbReference type="ARBA" id="ARBA00023163"/>
    </source>
</evidence>
<evidence type="ECO:0000256" key="10">
    <source>
        <dbReference type="SAM" id="Coils"/>
    </source>
</evidence>
<dbReference type="Proteomes" id="UP000307169">
    <property type="component" value="Unassembled WGS sequence"/>
</dbReference>
<gene>
    <name evidence="14" type="ORF">E3Q17_00457</name>
    <name evidence="13" type="ORF">E3Q22_00468</name>
</gene>
<evidence type="ECO:0000256" key="9">
    <source>
        <dbReference type="PROSITE-ProRule" id="PRU00169"/>
    </source>
</evidence>
<dbReference type="EMBL" id="SPRH01000003">
    <property type="protein sequence ID" value="TIC04395.1"/>
    <property type="molecule type" value="Genomic_DNA"/>
</dbReference>
<dbReference type="Proteomes" id="UP000310685">
    <property type="component" value="Unassembled WGS sequence"/>
</dbReference>
<accession>A0A4T0ND38</accession>
<dbReference type="PROSITE" id="PS00434">
    <property type="entry name" value="HSF_DOMAIN"/>
    <property type="match status" value="1"/>
</dbReference>
<dbReference type="GO" id="GO:0003700">
    <property type="term" value="F:DNA-binding transcription factor activity"/>
    <property type="evidence" value="ECO:0007669"/>
    <property type="project" value="InterPro"/>
</dbReference>
<comment type="subunit">
    <text evidence="8">Homotrimer. Homotrimerization increases the affinity of HSF1 to DNA. Interacts with transcriptional coregulator SSA1 on chromatin.</text>
</comment>
<dbReference type="GO" id="GO:0000160">
    <property type="term" value="P:phosphorelay signal transduction system"/>
    <property type="evidence" value="ECO:0007669"/>
    <property type="project" value="UniProtKB-KW"/>
</dbReference>
<dbReference type="EMBL" id="SPRC01000003">
    <property type="protein sequence ID" value="TIB82167.1"/>
    <property type="molecule type" value="Genomic_DNA"/>
</dbReference>
<reference evidence="15 16" key="1">
    <citation type="submission" date="2019-03" db="EMBL/GenBank/DDBJ databases">
        <title>Sequencing 25 genomes of Wallemia mellicola.</title>
        <authorList>
            <person name="Gostincar C."/>
        </authorList>
    </citation>
    <scope>NUCLEOTIDE SEQUENCE [LARGE SCALE GENOMIC DNA]</scope>
    <source>
        <strain evidence="14 15">EXF-1262</strain>
        <strain evidence="13 16">EXF-6152</strain>
    </source>
</reference>
<keyword evidence="10" id="KW-0175">Coiled coil</keyword>
<feature type="compositionally biased region" description="Pro residues" evidence="11">
    <location>
        <begin position="639"/>
        <end position="650"/>
    </location>
</feature>
<sequence>MDNYYDKIRERVLNPKTSLDDINVSQNFNSPPLSPPLSVSGLPAPPSARANDRKIVLVLVQWLGPSLGSFEVKAIDDLLKLKGVGRERSTIAYLPIYCDIPQHLTPNQLKLPGVGSKAHQTSPLLIRHLAQIGRNDITIDYFWKFGDWVCAQCGLTNWAERNTCKNGPKCLTRGGPRPPTRVETMKALCFNEIQTAMSLKMPIFVVSGESCWDKSSGRAPKPPSKSVAHVHDTNAKAIAAASLQQYPDLKINLSVSPTKSPPQIPGSSQQKVATSNVNSKGSARSYAQIAGNGNDDRARSYLPMNTYERGLSEQLESLELDKDAEYYEIEKRSSNIPPNWSTGWNQSYMDNGAQQQQQQQQQQQWQPNQLSQPQQKKKPKPDESSQATGNNSSSGPSDFVRKLFMMLEDSQYNSVVSWSPSGETFVVKEMNDFTKLILPRHFKHSNFASFVRQLNKYDFHKVKREEGEEKPWGDQTWEFKHPEFKANCRHLLENIKRKAPTGKGKPTVQQQTTNAAQELQNQSTFHEIANIQQQIENLNRNQQETNLQFDNLQSNYLEVVNGIMSFQRNLINQDQQIQNILQHLIEQDMKTNNYVDNDKVNRLIGKYKEAASSTFSQMGDLNRKISSYNQRKRVSTPVATPPAQPQPQSQPQPQIVHGPHPQTASQPSAQGLKVFTFGQLRQRDGDNNAYMAQGAPQVSNLGASTSTVKTEPEDPPTTLQKPQAHWTVPPRVLLVEDDAVCRKLSSKFLQIFGCTIDVADDGVSAVNKMNFTKYDLVLMDIVMPNLDGVAATNLIRQFDPMTPIISMTSNSNPNDILNYFSHGMNDILPKPFTKEGLFGMVEKHLLHLKTMQQLCEVPRALGLPPLKDQSISEALQSTAQAVIPNQSSGSSSSSDSKNTVWQQDQQAQSTAPTSVPNGQELNYNPATLAAQAMTSDDGETVNPLASMGMSDENYVNMLQGILASGAMDNNSNYQGRASPVAIATAAAKRAIDDDSIDSQYKKKTRFEELID</sequence>
<dbReference type="PANTHER" id="PTHR45339:SF1">
    <property type="entry name" value="HYBRID SIGNAL TRANSDUCTION HISTIDINE KINASE J"/>
    <property type="match status" value="1"/>
</dbReference>
<comment type="subcellular location">
    <subcellularLocation>
        <location evidence="1">Nucleus</location>
    </subcellularLocation>
</comment>
<name>A0A4T0ND38_9BASI</name>
<dbReference type="SUPFAM" id="SSF46785">
    <property type="entry name" value="Winged helix' DNA-binding domain"/>
    <property type="match status" value="1"/>
</dbReference>
<keyword evidence="6" id="KW-0804">Transcription</keyword>
<organism evidence="14 15">
    <name type="scientific">Wallemia mellicola</name>
    <dbReference type="NCBI Taxonomy" id="1708541"/>
    <lineage>
        <taxon>Eukaryota</taxon>
        <taxon>Fungi</taxon>
        <taxon>Dikarya</taxon>
        <taxon>Basidiomycota</taxon>
        <taxon>Wallemiomycotina</taxon>
        <taxon>Wallemiomycetes</taxon>
        <taxon>Wallemiales</taxon>
        <taxon>Wallemiaceae</taxon>
        <taxon>Wallemia</taxon>
    </lineage>
</organism>
<evidence type="ECO:0000259" key="12">
    <source>
        <dbReference type="PROSITE" id="PS50110"/>
    </source>
</evidence>
<dbReference type="Gene3D" id="1.10.10.10">
    <property type="entry name" value="Winged helix-like DNA-binding domain superfamily/Winged helix DNA-binding domain"/>
    <property type="match status" value="1"/>
</dbReference>
<dbReference type="InterPro" id="IPR001789">
    <property type="entry name" value="Sig_transdc_resp-reg_receiver"/>
</dbReference>
<evidence type="ECO:0000256" key="1">
    <source>
        <dbReference type="ARBA" id="ARBA00004123"/>
    </source>
</evidence>
<dbReference type="InterPro" id="IPR011006">
    <property type="entry name" value="CheY-like_superfamily"/>
</dbReference>
<feature type="compositionally biased region" description="Low complexity" evidence="11">
    <location>
        <begin position="887"/>
        <end position="896"/>
    </location>
</feature>
<evidence type="ECO:0000313" key="15">
    <source>
        <dbReference type="Proteomes" id="UP000307169"/>
    </source>
</evidence>
<feature type="compositionally biased region" description="Polar residues" evidence="11">
    <location>
        <begin position="897"/>
        <end position="921"/>
    </location>
</feature>
<evidence type="ECO:0000313" key="13">
    <source>
        <dbReference type="EMBL" id="TIB82167.1"/>
    </source>
</evidence>
<feature type="region of interest" description="Disordered" evidence="11">
    <location>
        <begin position="334"/>
        <end position="396"/>
    </location>
</feature>
<feature type="domain" description="Response regulatory" evidence="12">
    <location>
        <begin position="731"/>
        <end position="845"/>
    </location>
</feature>
<dbReference type="SMART" id="SM00415">
    <property type="entry name" value="HSF"/>
    <property type="match status" value="1"/>
</dbReference>
<evidence type="ECO:0000313" key="14">
    <source>
        <dbReference type="EMBL" id="TIC04395.1"/>
    </source>
</evidence>
<feature type="modified residue" description="4-aspartylphosphate" evidence="9">
    <location>
        <position position="780"/>
    </location>
</feature>
<feature type="coiled-coil region" evidence="10">
    <location>
        <begin position="521"/>
        <end position="555"/>
    </location>
</feature>
<dbReference type="CDD" id="cd17546">
    <property type="entry name" value="REC_hyHK_CKI1_RcsC-like"/>
    <property type="match status" value="1"/>
</dbReference>
<dbReference type="SUPFAM" id="SSF52172">
    <property type="entry name" value="CheY-like"/>
    <property type="match status" value="1"/>
</dbReference>
<dbReference type="GO" id="GO:0043565">
    <property type="term" value="F:sequence-specific DNA binding"/>
    <property type="evidence" value="ECO:0007669"/>
    <property type="project" value="InterPro"/>
</dbReference>
<keyword evidence="5" id="KW-0238">DNA-binding</keyword>
<evidence type="ECO:0000256" key="8">
    <source>
        <dbReference type="ARBA" id="ARBA00062171"/>
    </source>
</evidence>
<comment type="caution">
    <text evidence="14">The sequence shown here is derived from an EMBL/GenBank/DDBJ whole genome shotgun (WGS) entry which is preliminary data.</text>
</comment>